<comment type="subcellular location">
    <subcellularLocation>
        <location evidence="1 10">Cytoplasm</location>
        <location evidence="1 10">Cytoskeleton</location>
    </subcellularLocation>
</comment>
<comment type="function">
    <text evidence="9">Acts as one of several non-catalytic accessory components of the cytoplasmic dynein 1 complex that are thought to be involved in linking dynein to cargos and to adapter proteins that regulate dynein function. Cytoplasmic dynein 1 acts as a motor for the intracellular retrograde motility of vesicles and organelles along microtubules.</text>
</comment>
<dbReference type="GO" id="GO:0005874">
    <property type="term" value="C:microtubule"/>
    <property type="evidence" value="ECO:0007669"/>
    <property type="project" value="UniProtKB-UniRule"/>
</dbReference>
<evidence type="ECO:0000256" key="8">
    <source>
        <dbReference type="ARBA" id="ARBA00023212"/>
    </source>
</evidence>
<dbReference type="EMBL" id="HBGJ01027696">
    <property type="protein sequence ID" value="CAD9259216.1"/>
    <property type="molecule type" value="Transcribed_RNA"/>
</dbReference>
<gene>
    <name evidence="12" type="ORF">PPAR1163_LOCUS17590</name>
</gene>
<comment type="similarity">
    <text evidence="2 10">Belongs to the GAMAD family.</text>
</comment>
<dbReference type="GO" id="GO:0005868">
    <property type="term" value="C:cytoplasmic dynein complex"/>
    <property type="evidence" value="ECO:0007669"/>
    <property type="project" value="UniProtKB-UniRule"/>
</dbReference>
<evidence type="ECO:0000256" key="7">
    <source>
        <dbReference type="ARBA" id="ARBA00023175"/>
    </source>
</evidence>
<evidence type="ECO:0000256" key="4">
    <source>
        <dbReference type="ARBA" id="ARBA00022490"/>
    </source>
</evidence>
<reference evidence="12" key="1">
    <citation type="submission" date="2021-01" db="EMBL/GenBank/DDBJ databases">
        <authorList>
            <person name="Corre E."/>
            <person name="Pelletier E."/>
            <person name="Niang G."/>
            <person name="Scheremetjew M."/>
            <person name="Finn R."/>
            <person name="Kale V."/>
            <person name="Holt S."/>
            <person name="Cochrane G."/>
            <person name="Meng A."/>
            <person name="Brown T."/>
            <person name="Cohen L."/>
        </authorList>
    </citation>
    <scope>NUCLEOTIDE SEQUENCE</scope>
    <source>
        <strain evidence="12">CCMP2877</strain>
    </source>
</reference>
<keyword evidence="5 10" id="KW-0493">Microtubule</keyword>
<dbReference type="GO" id="GO:0007018">
    <property type="term" value="P:microtubule-based movement"/>
    <property type="evidence" value="ECO:0007669"/>
    <property type="project" value="UniProtKB-UniRule"/>
</dbReference>
<evidence type="ECO:0000256" key="10">
    <source>
        <dbReference type="PIRNR" id="PIRNR009998"/>
    </source>
</evidence>
<evidence type="ECO:0000256" key="2">
    <source>
        <dbReference type="ARBA" id="ARBA00007191"/>
    </source>
</evidence>
<evidence type="ECO:0000256" key="5">
    <source>
        <dbReference type="ARBA" id="ARBA00022701"/>
    </source>
</evidence>
<name>A0A7S1XSI3_9STRA</name>
<dbReference type="Pfam" id="PF03259">
    <property type="entry name" value="Robl_LC7"/>
    <property type="match status" value="1"/>
</dbReference>
<evidence type="ECO:0000256" key="3">
    <source>
        <dbReference type="ARBA" id="ARBA00022448"/>
    </source>
</evidence>
<evidence type="ECO:0000256" key="1">
    <source>
        <dbReference type="ARBA" id="ARBA00004245"/>
    </source>
</evidence>
<feature type="domain" description="Roadblock/LAMTOR2" evidence="11">
    <location>
        <begin position="4"/>
        <end position="94"/>
    </location>
</feature>
<dbReference type="PANTHER" id="PTHR10779">
    <property type="entry name" value="DYNEIN LIGHT CHAIN ROADBLOCK"/>
    <property type="match status" value="1"/>
</dbReference>
<dbReference type="InterPro" id="IPR016561">
    <property type="entry name" value="DYNLRB1/2"/>
</dbReference>
<dbReference type="SUPFAM" id="SSF103196">
    <property type="entry name" value="Roadblock/LC7 domain"/>
    <property type="match status" value="1"/>
</dbReference>
<dbReference type="Gene3D" id="3.30.450.30">
    <property type="entry name" value="Dynein light chain 2a, cytoplasmic"/>
    <property type="match status" value="1"/>
</dbReference>
<dbReference type="AlphaFoldDB" id="A0A7S1XSI3"/>
<dbReference type="PIRSF" id="PIRSF009998">
    <property type="entry name" value="DLC7"/>
    <property type="match status" value="1"/>
</dbReference>
<keyword evidence="6 10" id="KW-0243">Dynein</keyword>
<proteinExistence type="inferred from homology"/>
<keyword evidence="8 10" id="KW-0206">Cytoskeleton</keyword>
<evidence type="ECO:0000259" key="11">
    <source>
        <dbReference type="SMART" id="SM00960"/>
    </source>
</evidence>
<accession>A0A7S1XSI3</accession>
<evidence type="ECO:0000256" key="9">
    <source>
        <dbReference type="ARBA" id="ARBA00025362"/>
    </source>
</evidence>
<protein>
    <recommendedName>
        <fullName evidence="10">Dynein light chain roadblock</fullName>
    </recommendedName>
</protein>
<keyword evidence="4 10" id="KW-0963">Cytoplasm</keyword>
<keyword evidence="7 10" id="KW-0505">Motor protein</keyword>
<evidence type="ECO:0000313" key="12">
    <source>
        <dbReference type="EMBL" id="CAD9259216.1"/>
    </source>
</evidence>
<dbReference type="GO" id="GO:0005737">
    <property type="term" value="C:cytoplasm"/>
    <property type="evidence" value="ECO:0007669"/>
    <property type="project" value="UniProtKB-UniRule"/>
</dbReference>
<dbReference type="SMART" id="SM00960">
    <property type="entry name" value="Robl_LC7"/>
    <property type="match status" value="1"/>
</dbReference>
<keyword evidence="3 10" id="KW-0813">Transport</keyword>
<dbReference type="GO" id="GO:0045505">
    <property type="term" value="F:dynein intermediate chain binding"/>
    <property type="evidence" value="ECO:0007669"/>
    <property type="project" value="UniProtKB-UniRule"/>
</dbReference>
<dbReference type="InterPro" id="IPR004942">
    <property type="entry name" value="Roadblock/LAMTOR2_dom"/>
</dbReference>
<sequence length="102" mass="11570">MSDVEETLERIKMKPGVIGYVICNSDGTVLRRFPSMTPEQAQQYAAAMQKLAAKAGGVVRDMNPTDALEYLRIRCKRQEVVVARDDRFLVIVIQRWMPAEQA</sequence>
<evidence type="ECO:0000256" key="6">
    <source>
        <dbReference type="ARBA" id="ARBA00023017"/>
    </source>
</evidence>
<organism evidence="12">
    <name type="scientific">Phaeomonas parva</name>
    <dbReference type="NCBI Taxonomy" id="124430"/>
    <lineage>
        <taxon>Eukaryota</taxon>
        <taxon>Sar</taxon>
        <taxon>Stramenopiles</taxon>
        <taxon>Ochrophyta</taxon>
        <taxon>Pinguiophyceae</taxon>
        <taxon>Pinguiochrysidales</taxon>
        <taxon>Pinguiochrysidaceae</taxon>
        <taxon>Phaeomonas</taxon>
    </lineage>
</organism>
<dbReference type="FunFam" id="3.30.450.30:FF:000011">
    <property type="entry name" value="Dynein light chain roadblock"/>
    <property type="match status" value="1"/>
</dbReference>